<keyword evidence="7" id="KW-0472">Membrane</keyword>
<keyword evidence="6" id="KW-0496">Mitochondrion</keyword>
<evidence type="ECO:0000256" key="2">
    <source>
        <dbReference type="ARBA" id="ARBA00009782"/>
    </source>
</evidence>
<evidence type="ECO:0000256" key="4">
    <source>
        <dbReference type="ARBA" id="ARBA00022792"/>
    </source>
</evidence>
<name>A0A376B9R3_9ASCO</name>
<organism evidence="9 10">
    <name type="scientific">Saccharomycodes ludwigii</name>
    <dbReference type="NCBI Taxonomy" id="36035"/>
    <lineage>
        <taxon>Eukaryota</taxon>
        <taxon>Fungi</taxon>
        <taxon>Dikarya</taxon>
        <taxon>Ascomycota</taxon>
        <taxon>Saccharomycotina</taxon>
        <taxon>Saccharomycetes</taxon>
        <taxon>Saccharomycodales</taxon>
        <taxon>Saccharomycodaceae</taxon>
        <taxon>Saccharomycodes</taxon>
    </lineage>
</organism>
<dbReference type="EMBL" id="UFAJ01000684">
    <property type="protein sequence ID" value="SSD61392.1"/>
    <property type="molecule type" value="Genomic_DNA"/>
</dbReference>
<evidence type="ECO:0000256" key="8">
    <source>
        <dbReference type="SAM" id="MobiDB-lite"/>
    </source>
</evidence>
<feature type="compositionally biased region" description="Basic and acidic residues" evidence="8">
    <location>
        <begin position="487"/>
        <end position="505"/>
    </location>
</feature>
<keyword evidence="10" id="KW-1185">Reference proteome</keyword>
<evidence type="ECO:0000256" key="3">
    <source>
        <dbReference type="ARBA" id="ARBA00022692"/>
    </source>
</evidence>
<keyword evidence="3" id="KW-0812">Transmembrane</keyword>
<feature type="region of interest" description="Disordered" evidence="8">
    <location>
        <begin position="458"/>
        <end position="505"/>
    </location>
</feature>
<feature type="compositionally biased region" description="Polar residues" evidence="8">
    <location>
        <begin position="468"/>
        <end position="485"/>
    </location>
</feature>
<keyword evidence="5" id="KW-1133">Transmembrane helix</keyword>
<feature type="region of interest" description="Disordered" evidence="8">
    <location>
        <begin position="1"/>
        <end position="34"/>
    </location>
</feature>
<gene>
    <name evidence="9" type="ORF">SCODWIG_03153</name>
</gene>
<evidence type="ECO:0000256" key="1">
    <source>
        <dbReference type="ARBA" id="ARBA00004448"/>
    </source>
</evidence>
<evidence type="ECO:0000313" key="9">
    <source>
        <dbReference type="EMBL" id="SSD61392.1"/>
    </source>
</evidence>
<protein>
    <recommendedName>
        <fullName evidence="11">Mitochondrial inner membrane i-AAA protease complex subunit MGR1</fullName>
    </recommendedName>
</protein>
<evidence type="ECO:0000256" key="5">
    <source>
        <dbReference type="ARBA" id="ARBA00022989"/>
    </source>
</evidence>
<dbReference type="VEuPathDB" id="FungiDB:SCODWIG_03153"/>
<dbReference type="GO" id="GO:0005743">
    <property type="term" value="C:mitochondrial inner membrane"/>
    <property type="evidence" value="ECO:0007669"/>
    <property type="project" value="UniProtKB-SubCell"/>
</dbReference>
<dbReference type="Pfam" id="PF08602">
    <property type="entry name" value="Mgr1"/>
    <property type="match status" value="1"/>
</dbReference>
<comment type="subcellular location">
    <subcellularLocation>
        <location evidence="1">Mitochondrion inner membrane</location>
        <topology evidence="1">Multi-pass membrane protein</topology>
    </subcellularLocation>
</comment>
<dbReference type="InterPro" id="IPR013911">
    <property type="entry name" value="i-AAA_Mgr1"/>
</dbReference>
<accession>A0A376B9R3</accession>
<evidence type="ECO:0008006" key="11">
    <source>
        <dbReference type="Google" id="ProtNLM"/>
    </source>
</evidence>
<evidence type="ECO:0000256" key="6">
    <source>
        <dbReference type="ARBA" id="ARBA00023128"/>
    </source>
</evidence>
<comment type="similarity">
    <text evidence="2">Belongs to the MGR1 family.</text>
</comment>
<reference evidence="10" key="1">
    <citation type="submission" date="2018-06" db="EMBL/GenBank/DDBJ databases">
        <authorList>
            <person name="Guldener U."/>
        </authorList>
    </citation>
    <scope>NUCLEOTIDE SEQUENCE [LARGE SCALE GENOMIC DNA]</scope>
    <source>
        <strain evidence="10">UTAD17</strain>
    </source>
</reference>
<evidence type="ECO:0000256" key="7">
    <source>
        <dbReference type="ARBA" id="ARBA00023136"/>
    </source>
</evidence>
<sequence length="505" mass="57036">MGLYSPPDKSSSPPSSTDDNIKNAKSPNDADDTETIHFYNRPSIGLRMWGPLVPGSDCRWGLWTLLTIQTFIGYKFLRKFIKITFPYMTSNTTVKRNIADIPSLNRFGGKVGDPIYVLQPTSPNAVNPINTTTTTNNISSATISNLSRFGAGTRNINRTTINNSRNNNDKHWFTFTFKKNKNQNNENNSNTDSKYTNFTRVFYFVSGCGLLGQSLLEFLRLTFFDYDPWYEQAKAVREKAFFNDIQKYYREGIDPTKISVKVKDSKTGKLKDVTSDSGVLSSVAIARATMKQSSFLNKWYGPMDYKPLSFEEYLDRIEHFQEYNDSLHKLRGVNELITASITGDHKSHGSNLSKELEKLHNVNLKARNSTLKLLNNVPANTLGTLQNGDENSTTDSSSFLTFFQINDTVKIIPSMAKNYTNIELSNTWTLNDPWEKLAIETELGIKIIPNSRNFNDYNDLAEEKDSPSPATTNIGNNGQTSSPDKTSLLEEVDKQKSSHNSHQEE</sequence>
<evidence type="ECO:0000313" key="10">
    <source>
        <dbReference type="Proteomes" id="UP000262825"/>
    </source>
</evidence>
<keyword evidence="4" id="KW-0999">Mitochondrion inner membrane</keyword>
<dbReference type="Proteomes" id="UP000262825">
    <property type="component" value="Unassembled WGS sequence"/>
</dbReference>
<proteinExistence type="inferred from homology"/>
<dbReference type="AlphaFoldDB" id="A0A376B9R3"/>
<feature type="compositionally biased region" description="Low complexity" evidence="8">
    <location>
        <begin position="1"/>
        <end position="18"/>
    </location>
</feature>